<accession>A0ABR3LSB3</accession>
<dbReference type="Proteomes" id="UP001558613">
    <property type="component" value="Unassembled WGS sequence"/>
</dbReference>
<sequence>MRGCFQCMRAPDEVSASCLPVSIKQWRHISLAFPVLVGGAPLSRVWILHSGALDKAEHECSHIRLRREAHRLAQA</sequence>
<protein>
    <submittedName>
        <fullName evidence="1">Uncharacterized protein</fullName>
    </submittedName>
</protein>
<evidence type="ECO:0000313" key="2">
    <source>
        <dbReference type="Proteomes" id="UP001558613"/>
    </source>
</evidence>
<gene>
    <name evidence="1" type="ORF">QQF64_016808</name>
</gene>
<comment type="caution">
    <text evidence="1">The sequence shown here is derived from an EMBL/GenBank/DDBJ whole genome shotgun (WGS) entry which is preliminary data.</text>
</comment>
<proteinExistence type="predicted"/>
<reference evidence="1 2" key="1">
    <citation type="submission" date="2023-09" db="EMBL/GenBank/DDBJ databases">
        <authorList>
            <person name="Wang M."/>
        </authorList>
    </citation>
    <scope>NUCLEOTIDE SEQUENCE [LARGE SCALE GENOMIC DNA]</scope>
    <source>
        <strain evidence="1">GT-2023</strain>
        <tissue evidence="1">Liver</tissue>
    </source>
</reference>
<dbReference type="EMBL" id="JAYMGO010000020">
    <property type="protein sequence ID" value="KAL1254579.1"/>
    <property type="molecule type" value="Genomic_DNA"/>
</dbReference>
<evidence type="ECO:0000313" key="1">
    <source>
        <dbReference type="EMBL" id="KAL1254579.1"/>
    </source>
</evidence>
<name>A0ABR3LSB3_9TELE</name>
<organism evidence="1 2">
    <name type="scientific">Cirrhinus molitorella</name>
    <name type="common">mud carp</name>
    <dbReference type="NCBI Taxonomy" id="172907"/>
    <lineage>
        <taxon>Eukaryota</taxon>
        <taxon>Metazoa</taxon>
        <taxon>Chordata</taxon>
        <taxon>Craniata</taxon>
        <taxon>Vertebrata</taxon>
        <taxon>Euteleostomi</taxon>
        <taxon>Actinopterygii</taxon>
        <taxon>Neopterygii</taxon>
        <taxon>Teleostei</taxon>
        <taxon>Ostariophysi</taxon>
        <taxon>Cypriniformes</taxon>
        <taxon>Cyprinidae</taxon>
        <taxon>Labeoninae</taxon>
        <taxon>Labeonini</taxon>
        <taxon>Cirrhinus</taxon>
    </lineage>
</organism>
<keyword evidence="2" id="KW-1185">Reference proteome</keyword>